<dbReference type="AlphaFoldDB" id="A0A024VJV0"/>
<organism evidence="1 2">
    <name type="scientific">Plasmodium falciparum FCH/4</name>
    <dbReference type="NCBI Taxonomy" id="1036724"/>
    <lineage>
        <taxon>Eukaryota</taxon>
        <taxon>Sar</taxon>
        <taxon>Alveolata</taxon>
        <taxon>Apicomplexa</taxon>
        <taxon>Aconoidasida</taxon>
        <taxon>Haemosporida</taxon>
        <taxon>Plasmodiidae</taxon>
        <taxon>Plasmodium</taxon>
        <taxon>Plasmodium (Laverania)</taxon>
    </lineage>
</organism>
<dbReference type="EMBL" id="KI928023">
    <property type="protein sequence ID" value="ETW28563.1"/>
    <property type="molecule type" value="Genomic_DNA"/>
</dbReference>
<name>A0A024VJV0_PLAFA</name>
<sequence length="135" mass="16267">MEKKELNILLEIDDILKENVNDKEKIITNNMKIINDEKKKIDEKGKLYGNKNVASQNKEIHIKEKIKKKYNNNNNNNNNIIKNEEYEENNMDEKKKNMDIIEVSFSVINKWRNHNELIDFVKNNLKNNEFIYVKR</sequence>
<gene>
    <name evidence="1" type="ORF">PFFCH_03934</name>
</gene>
<evidence type="ECO:0000313" key="2">
    <source>
        <dbReference type="Proteomes" id="UP000030656"/>
    </source>
</evidence>
<accession>A0A024VJV0</accession>
<protein>
    <submittedName>
        <fullName evidence="1">Uncharacterized protein</fullName>
    </submittedName>
</protein>
<reference evidence="1 2" key="1">
    <citation type="submission" date="2013-02" db="EMBL/GenBank/DDBJ databases">
        <title>The Genome Annotation of Plasmodium falciparum FCH/4.</title>
        <authorList>
            <consortium name="The Broad Institute Genome Sequencing Platform"/>
            <consortium name="The Broad Institute Genome Sequencing Center for Infectious Disease"/>
            <person name="Neafsey D."/>
            <person name="Hoffman S."/>
            <person name="Volkman S."/>
            <person name="Rosenthal P."/>
            <person name="Walker B."/>
            <person name="Young S.K."/>
            <person name="Zeng Q."/>
            <person name="Gargeya S."/>
            <person name="Fitzgerald M."/>
            <person name="Haas B."/>
            <person name="Abouelleil A."/>
            <person name="Allen A.W."/>
            <person name="Alvarado L."/>
            <person name="Arachchi H.M."/>
            <person name="Berlin A.M."/>
            <person name="Chapman S.B."/>
            <person name="Gainer-Dewar J."/>
            <person name="Goldberg J."/>
            <person name="Griggs A."/>
            <person name="Gujja S."/>
            <person name="Hansen M."/>
            <person name="Howarth C."/>
            <person name="Imamovic A."/>
            <person name="Ireland A."/>
            <person name="Larimer J."/>
            <person name="McCowan C."/>
            <person name="Murphy C."/>
            <person name="Pearson M."/>
            <person name="Poon T.W."/>
            <person name="Priest M."/>
            <person name="Roberts A."/>
            <person name="Saif S."/>
            <person name="Shea T."/>
            <person name="Sisk P."/>
            <person name="Sykes S."/>
            <person name="Wortman J."/>
            <person name="Nusbaum C."/>
            <person name="Birren B."/>
        </authorList>
    </citation>
    <scope>NUCLEOTIDE SEQUENCE [LARGE SCALE GENOMIC DNA]</scope>
    <source>
        <strain evidence="1 2">FCH/4</strain>
    </source>
</reference>
<proteinExistence type="predicted"/>
<dbReference type="Proteomes" id="UP000030656">
    <property type="component" value="Unassembled WGS sequence"/>
</dbReference>
<reference evidence="1 2" key="2">
    <citation type="submission" date="2013-02" db="EMBL/GenBank/DDBJ databases">
        <title>The Genome Sequence of Plasmodium falciparum FCH/4.</title>
        <authorList>
            <consortium name="The Broad Institute Genome Sequencing Platform"/>
            <consortium name="The Broad Institute Genome Sequencing Center for Infectious Disease"/>
            <person name="Neafsey D."/>
            <person name="Cheeseman I."/>
            <person name="Volkman S."/>
            <person name="Adams J."/>
            <person name="Walker B."/>
            <person name="Young S.K."/>
            <person name="Zeng Q."/>
            <person name="Gargeya S."/>
            <person name="Fitzgerald M."/>
            <person name="Haas B."/>
            <person name="Abouelleil A."/>
            <person name="Alvarado L."/>
            <person name="Arachchi H.M."/>
            <person name="Berlin A.M."/>
            <person name="Chapman S.B."/>
            <person name="Dewar J."/>
            <person name="Goldberg J."/>
            <person name="Griggs A."/>
            <person name="Gujja S."/>
            <person name="Hansen M."/>
            <person name="Howarth C."/>
            <person name="Imamovic A."/>
            <person name="Larimer J."/>
            <person name="McCowan C."/>
            <person name="Murphy C."/>
            <person name="Neiman D."/>
            <person name="Pearson M."/>
            <person name="Priest M."/>
            <person name="Roberts A."/>
            <person name="Saif S."/>
            <person name="Shea T."/>
            <person name="Sisk P."/>
            <person name="Sykes S."/>
            <person name="Wortman J."/>
            <person name="Nusbaum C."/>
            <person name="Birren B."/>
        </authorList>
    </citation>
    <scope>NUCLEOTIDE SEQUENCE [LARGE SCALE GENOMIC DNA]</scope>
    <source>
        <strain evidence="1 2">FCH/4</strain>
    </source>
</reference>
<evidence type="ECO:0000313" key="1">
    <source>
        <dbReference type="EMBL" id="ETW28563.1"/>
    </source>
</evidence>